<accession>A0A0L6U605</accession>
<keyword evidence="11" id="KW-1185">Reference proteome</keyword>
<dbReference type="InterPro" id="IPR004327">
    <property type="entry name" value="Phstyr_phstse_ac"/>
</dbReference>
<dbReference type="EC" id="5.2.1.8" evidence="8"/>
<evidence type="ECO:0000313" key="10">
    <source>
        <dbReference type="EMBL" id="KNZ43943.1"/>
    </source>
</evidence>
<comment type="caution">
    <text evidence="10">The sequence shown here is derived from an EMBL/GenBank/DDBJ whole genome shotgun (WGS) entry which is preliminary data.</text>
</comment>
<feature type="compositionally biased region" description="Polar residues" evidence="9">
    <location>
        <begin position="11"/>
        <end position="23"/>
    </location>
</feature>
<dbReference type="PIRSF" id="PIRSF016325">
    <property type="entry name" value="Phstyr_phstse_ac"/>
    <property type="match status" value="1"/>
</dbReference>
<dbReference type="SUPFAM" id="SSF140984">
    <property type="entry name" value="PTPA-like"/>
    <property type="match status" value="2"/>
</dbReference>
<comment type="subcellular location">
    <subcellularLocation>
        <location evidence="2 8">Cytoplasm</location>
    </subcellularLocation>
</comment>
<protein>
    <recommendedName>
        <fullName evidence="8">Serine/threonine-protein phosphatase 2A activator</fullName>
        <ecNumber evidence="8">5.2.1.8</ecNumber>
    </recommendedName>
    <alternativeName>
        <fullName evidence="8">Phosphotyrosyl phosphatase activator</fullName>
    </alternativeName>
</protein>
<reference evidence="10 11" key="1">
    <citation type="submission" date="2015-08" db="EMBL/GenBank/DDBJ databases">
        <title>Next Generation Sequencing and Analysis of the Genome of Puccinia sorghi L Schw, the Causal Agent of Maize Common Rust.</title>
        <authorList>
            <person name="Rochi L."/>
            <person name="Burguener G."/>
            <person name="Darino M."/>
            <person name="Turjanski A."/>
            <person name="Kreff E."/>
            <person name="Dieguez M.J."/>
            <person name="Sacco F."/>
        </authorList>
    </citation>
    <scope>NUCLEOTIDE SEQUENCE [LARGE SCALE GENOMIC DNA]</scope>
    <source>
        <strain evidence="10 11">RO10H11247</strain>
    </source>
</reference>
<feature type="region of interest" description="Disordered" evidence="9">
    <location>
        <begin position="1"/>
        <end position="42"/>
    </location>
</feature>
<evidence type="ECO:0000256" key="8">
    <source>
        <dbReference type="RuleBase" id="RU361210"/>
    </source>
</evidence>
<keyword evidence="6 8" id="KW-0413">Isomerase</keyword>
<dbReference type="VEuPathDB" id="FungiDB:VP01_968g1"/>
<dbReference type="InterPro" id="IPR037218">
    <property type="entry name" value="PTPA_sf"/>
</dbReference>
<dbReference type="GO" id="GO:0005634">
    <property type="term" value="C:nucleus"/>
    <property type="evidence" value="ECO:0007669"/>
    <property type="project" value="TreeGrafter"/>
</dbReference>
<dbReference type="Gene3D" id="1.20.120.1150">
    <property type="match status" value="1"/>
</dbReference>
<dbReference type="AlphaFoldDB" id="A0A0L6U605"/>
<name>A0A0L6U605_9BASI</name>
<dbReference type="STRING" id="27349.A0A0L6U605"/>
<evidence type="ECO:0000256" key="5">
    <source>
        <dbReference type="ARBA" id="ARBA00023110"/>
    </source>
</evidence>
<evidence type="ECO:0000256" key="3">
    <source>
        <dbReference type="ARBA" id="ARBA00011019"/>
    </source>
</evidence>
<evidence type="ECO:0000256" key="2">
    <source>
        <dbReference type="ARBA" id="ARBA00004496"/>
    </source>
</evidence>
<dbReference type="InterPro" id="IPR043170">
    <property type="entry name" value="PTPA_C_lid"/>
</dbReference>
<dbReference type="GO" id="GO:0000159">
    <property type="term" value="C:protein phosphatase type 2A complex"/>
    <property type="evidence" value="ECO:0007669"/>
    <property type="project" value="TreeGrafter"/>
</dbReference>
<dbReference type="EMBL" id="LAVV01015369">
    <property type="protein sequence ID" value="KNZ43943.1"/>
    <property type="molecule type" value="Genomic_DNA"/>
</dbReference>
<dbReference type="CDD" id="cd04087">
    <property type="entry name" value="PTPA"/>
    <property type="match status" value="1"/>
</dbReference>
<proteinExistence type="inferred from homology"/>
<comment type="catalytic activity">
    <reaction evidence="1 8">
        <text>[protein]-peptidylproline (omega=180) = [protein]-peptidylproline (omega=0)</text>
        <dbReference type="Rhea" id="RHEA:16237"/>
        <dbReference type="Rhea" id="RHEA-COMP:10747"/>
        <dbReference type="Rhea" id="RHEA-COMP:10748"/>
        <dbReference type="ChEBI" id="CHEBI:83833"/>
        <dbReference type="ChEBI" id="CHEBI:83834"/>
        <dbReference type="EC" id="5.2.1.8"/>
    </reaction>
</comment>
<evidence type="ECO:0000256" key="6">
    <source>
        <dbReference type="ARBA" id="ARBA00023235"/>
    </source>
</evidence>
<comment type="similarity">
    <text evidence="3 8">Belongs to the PTPA-type PPIase family.</text>
</comment>
<comment type="function">
    <text evidence="7">PPIases accelerate the folding of proteins. It catalyzes the cis-trans isomerization of proline imidic peptide bonds in oligopeptides. Acts as a regulatory subunit for PP2A-like phosphatases modulating their activity or substrate specificity, probably by inducing a conformational change in the catalytic subunit, a direct target of the PPIase. Can reactivate inactive phosphatase PP2A-phosphatase methylesterase complexes (PP2Ai) in presence of ATP and Mg(2+) by dissociating the inactive form from the complex.</text>
</comment>
<evidence type="ECO:0000313" key="11">
    <source>
        <dbReference type="Proteomes" id="UP000037035"/>
    </source>
</evidence>
<gene>
    <name evidence="10" type="ORF">VP01_968g1</name>
</gene>
<dbReference type="GO" id="GO:0008160">
    <property type="term" value="F:protein tyrosine phosphatase activator activity"/>
    <property type="evidence" value="ECO:0007669"/>
    <property type="project" value="TreeGrafter"/>
</dbReference>
<dbReference type="OrthoDB" id="16120at2759"/>
<evidence type="ECO:0000256" key="1">
    <source>
        <dbReference type="ARBA" id="ARBA00000971"/>
    </source>
</evidence>
<keyword evidence="4 8" id="KW-0963">Cytoplasm</keyword>
<dbReference type="PANTHER" id="PTHR10012:SF5">
    <property type="entry name" value="SERINE_THREONINE-PROTEIN PHOSPHATASE 2A ACTIVATOR 2"/>
    <property type="match status" value="1"/>
</dbReference>
<evidence type="ECO:0000256" key="9">
    <source>
        <dbReference type="SAM" id="MobiDB-lite"/>
    </source>
</evidence>
<organism evidence="10 11">
    <name type="scientific">Puccinia sorghi</name>
    <dbReference type="NCBI Taxonomy" id="27349"/>
    <lineage>
        <taxon>Eukaryota</taxon>
        <taxon>Fungi</taxon>
        <taxon>Dikarya</taxon>
        <taxon>Basidiomycota</taxon>
        <taxon>Pucciniomycotina</taxon>
        <taxon>Pucciniomycetes</taxon>
        <taxon>Pucciniales</taxon>
        <taxon>Pucciniaceae</taxon>
        <taxon>Puccinia</taxon>
    </lineage>
</organism>
<dbReference type="GO" id="GO:0007052">
    <property type="term" value="P:mitotic spindle organization"/>
    <property type="evidence" value="ECO:0007669"/>
    <property type="project" value="TreeGrafter"/>
</dbReference>
<dbReference type="PANTHER" id="PTHR10012">
    <property type="entry name" value="SERINE/THREONINE-PROTEIN PHOSPHATASE 2A REGULATORY SUBUNIT B"/>
    <property type="match status" value="1"/>
</dbReference>
<sequence>MSVTNRKWKQLNKNQQQATQNMELKTHPKADSEREFDRSSSKPKKLIISNAHLEAFIESATHAQVVDFVESLNNSISGLPLDHPVPLSDNVNNLLQILETIKEIAHAHPPVHNKASRFGNPAFREFYDQLDQEAENLHGSLDIPEDKRLELATYLTESWGNRTRIDYGSGMELNFLCWLFVPHPSLYVLCLKKLNVFGPDDYPSVVLKVFWKYIEVMRYLQSTYWLEPAGTISFSGLTFTQVSLAHYSHRFDYIPLLEGSHGVWGLDDYHFLPFLFGASQLRNHKYLKPKSIHDPDVLEGFSNQYMYLACIQFINSTSSWGLELMICSDGLQLQIKTASLRWHSPMLDDISGVKTWDKVNSGMIKMYKAEVLAKLPVAQHFLFGTLLPFPSVDLQHLAGKTEDSLVVDHAGHLHVKGQQGWGECCGIPIPSSFAAATCENKNPAIRRIPFD</sequence>
<dbReference type="GO" id="GO:0003755">
    <property type="term" value="F:peptidyl-prolyl cis-trans isomerase activity"/>
    <property type="evidence" value="ECO:0007669"/>
    <property type="project" value="UniProtKB-KW"/>
</dbReference>
<evidence type="ECO:0000256" key="4">
    <source>
        <dbReference type="ARBA" id="ARBA00022490"/>
    </source>
</evidence>
<keyword evidence="5 8" id="KW-0697">Rotamase</keyword>
<dbReference type="Pfam" id="PF03095">
    <property type="entry name" value="PTPA"/>
    <property type="match status" value="2"/>
</dbReference>
<evidence type="ECO:0000256" key="7">
    <source>
        <dbReference type="ARBA" id="ARBA00025287"/>
    </source>
</evidence>
<dbReference type="Proteomes" id="UP000037035">
    <property type="component" value="Unassembled WGS sequence"/>
</dbReference>
<feature type="compositionally biased region" description="Basic and acidic residues" evidence="9">
    <location>
        <begin position="24"/>
        <end position="40"/>
    </location>
</feature>
<dbReference type="GO" id="GO:0005737">
    <property type="term" value="C:cytoplasm"/>
    <property type="evidence" value="ECO:0007669"/>
    <property type="project" value="UniProtKB-SubCell"/>
</dbReference>
<feature type="compositionally biased region" description="Basic residues" evidence="9">
    <location>
        <begin position="1"/>
        <end position="10"/>
    </location>
</feature>